<comment type="similarity">
    <text evidence="1">Belongs to the peptidase C1 family.</text>
</comment>
<dbReference type="InterPro" id="IPR013201">
    <property type="entry name" value="Prot_inhib_I29"/>
</dbReference>
<evidence type="ECO:0000256" key="2">
    <source>
        <dbReference type="ARBA" id="ARBA00023157"/>
    </source>
</evidence>
<evidence type="ECO:0000259" key="4">
    <source>
        <dbReference type="SMART" id="SM00645"/>
    </source>
</evidence>
<accession>A0ABR0UMS8</accession>
<feature type="chain" id="PRO_5047285140" evidence="3">
    <location>
        <begin position="24"/>
        <end position="252"/>
    </location>
</feature>
<evidence type="ECO:0000256" key="1">
    <source>
        <dbReference type="ARBA" id="ARBA00008455"/>
    </source>
</evidence>
<keyword evidence="7" id="KW-1185">Reference proteome</keyword>
<dbReference type="EMBL" id="JABTTQ020002525">
    <property type="protein sequence ID" value="KAK6123588.1"/>
    <property type="molecule type" value="Genomic_DNA"/>
</dbReference>
<dbReference type="Pfam" id="PF08246">
    <property type="entry name" value="Inhibitor_I29"/>
    <property type="match status" value="1"/>
</dbReference>
<dbReference type="CDD" id="cd02248">
    <property type="entry name" value="Peptidase_C1A"/>
    <property type="match status" value="1"/>
</dbReference>
<dbReference type="InterPro" id="IPR013128">
    <property type="entry name" value="Peptidase_C1A"/>
</dbReference>
<dbReference type="Gene3D" id="3.90.70.10">
    <property type="entry name" value="Cysteine proteinases"/>
    <property type="match status" value="1"/>
</dbReference>
<evidence type="ECO:0000313" key="7">
    <source>
        <dbReference type="Proteomes" id="UP001318860"/>
    </source>
</evidence>
<feature type="signal peptide" evidence="3">
    <location>
        <begin position="1"/>
        <end position="23"/>
    </location>
</feature>
<dbReference type="SMART" id="SM00848">
    <property type="entry name" value="Inhibitor_I29"/>
    <property type="match status" value="1"/>
</dbReference>
<dbReference type="InterPro" id="IPR000668">
    <property type="entry name" value="Peptidase_C1A_C"/>
</dbReference>
<dbReference type="InterPro" id="IPR039417">
    <property type="entry name" value="Peptidase_C1A_papain-like"/>
</dbReference>
<evidence type="ECO:0000313" key="6">
    <source>
        <dbReference type="EMBL" id="KAK6123588.1"/>
    </source>
</evidence>
<reference evidence="6 7" key="1">
    <citation type="journal article" date="2021" name="Comput. Struct. Biotechnol. J.">
        <title>De novo genome assembly of the potent medicinal plant Rehmannia glutinosa using nanopore technology.</title>
        <authorList>
            <person name="Ma L."/>
            <person name="Dong C."/>
            <person name="Song C."/>
            <person name="Wang X."/>
            <person name="Zheng X."/>
            <person name="Niu Y."/>
            <person name="Chen S."/>
            <person name="Feng W."/>
        </authorList>
    </citation>
    <scope>NUCLEOTIDE SEQUENCE [LARGE SCALE GENOMIC DNA]</scope>
    <source>
        <strain evidence="6">DH-2019</strain>
    </source>
</reference>
<proteinExistence type="inferred from homology"/>
<dbReference type="Pfam" id="PF00112">
    <property type="entry name" value="Peptidase_C1"/>
    <property type="match status" value="1"/>
</dbReference>
<protein>
    <submittedName>
        <fullName evidence="6">Uncharacterized protein</fullName>
    </submittedName>
</protein>
<dbReference type="Proteomes" id="UP001318860">
    <property type="component" value="Unassembled WGS sequence"/>
</dbReference>
<feature type="domain" description="Peptidase C1A papain C-terminal" evidence="4">
    <location>
        <begin position="124"/>
        <end position="252"/>
    </location>
</feature>
<dbReference type="SUPFAM" id="SSF54001">
    <property type="entry name" value="Cysteine proteinases"/>
    <property type="match status" value="1"/>
</dbReference>
<organism evidence="6 7">
    <name type="scientific">Rehmannia glutinosa</name>
    <name type="common">Chinese foxglove</name>
    <dbReference type="NCBI Taxonomy" id="99300"/>
    <lineage>
        <taxon>Eukaryota</taxon>
        <taxon>Viridiplantae</taxon>
        <taxon>Streptophyta</taxon>
        <taxon>Embryophyta</taxon>
        <taxon>Tracheophyta</taxon>
        <taxon>Spermatophyta</taxon>
        <taxon>Magnoliopsida</taxon>
        <taxon>eudicotyledons</taxon>
        <taxon>Gunneridae</taxon>
        <taxon>Pentapetalae</taxon>
        <taxon>asterids</taxon>
        <taxon>lamiids</taxon>
        <taxon>Lamiales</taxon>
        <taxon>Orobanchaceae</taxon>
        <taxon>Rehmannieae</taxon>
        <taxon>Rehmannia</taxon>
    </lineage>
</organism>
<dbReference type="PROSITE" id="PS00139">
    <property type="entry name" value="THIOL_PROTEASE_CYS"/>
    <property type="match status" value="1"/>
</dbReference>
<dbReference type="InterPro" id="IPR038765">
    <property type="entry name" value="Papain-like_cys_pep_sf"/>
</dbReference>
<evidence type="ECO:0000256" key="3">
    <source>
        <dbReference type="SAM" id="SignalP"/>
    </source>
</evidence>
<gene>
    <name evidence="6" type="ORF">DH2020_042677</name>
</gene>
<comment type="caution">
    <text evidence="6">The sequence shown here is derived from an EMBL/GenBank/DDBJ whole genome shotgun (WGS) entry which is preliminary data.</text>
</comment>
<dbReference type="SMART" id="SM00645">
    <property type="entry name" value="Pept_C1"/>
    <property type="match status" value="1"/>
</dbReference>
<keyword evidence="2" id="KW-1015">Disulfide bond</keyword>
<keyword evidence="3" id="KW-0732">Signal</keyword>
<dbReference type="PANTHER" id="PTHR12411">
    <property type="entry name" value="CYSTEINE PROTEASE FAMILY C1-RELATED"/>
    <property type="match status" value="1"/>
</dbReference>
<dbReference type="InterPro" id="IPR000169">
    <property type="entry name" value="Pept_cys_AS"/>
</dbReference>
<name>A0ABR0UMS8_REHGL</name>
<feature type="domain" description="Cathepsin propeptide inhibitor" evidence="5">
    <location>
        <begin position="41"/>
        <end position="96"/>
    </location>
</feature>
<evidence type="ECO:0000259" key="5">
    <source>
        <dbReference type="SMART" id="SM00848"/>
    </source>
</evidence>
<sequence length="252" mass="28991">MKKSTILFVSLVLVIIAIERTKCFDFHEDELQTDDKLWLLFERWGRQYPDSLSSKDKVERFKAFKSNALFIDSYNKKGKPHKLGLNQFADLTTEEFNNIHSCSRAEEHYELGDETFMYETVQNVPRSIDWRKKGAVTPIKNQFRCGSCWAFSAVAAVEGINYIRTKKLISLSEQELVDCDKRSYGCRYGYVKLAFDFIKINGITTSKNYPYTGEVQKCDSKKMKSPAVKIDGRGNVPRNNEHALLKAVANQP</sequence>